<dbReference type="Proteomes" id="UP000431092">
    <property type="component" value="Unassembled WGS sequence"/>
</dbReference>
<feature type="domain" description="MaoC-like" evidence="3">
    <location>
        <begin position="197"/>
        <end position="281"/>
    </location>
</feature>
<dbReference type="GO" id="GO:0006633">
    <property type="term" value="P:fatty acid biosynthetic process"/>
    <property type="evidence" value="ECO:0007669"/>
    <property type="project" value="InterPro"/>
</dbReference>
<sequence>MTTDQPALPSPELGEIREIRESPSLVGSLVRGALTAKGRGGDLTTRRLLRRGVQVDRGHLADYQRLVGAPGGDVLPHAYPHLLGFPLAAKIMSDRDFPLPMPGLVHVENATTVHRTLTAGEDYDVTVWAEALRPHPKGRLVDLVTLLQVDGEAVWEETSTYLQRGRGDDGAPRGADAPGIPAGEPCARWRLADDLGRRYASVSGDVNPIHLHPLTARAMGFPRAIAHGMWTGARTLAALGPASTGPSRSHVWFRKPVLLPTTVDLVVDRSGDVQVAAMRSTKRPETVHLVATLEA</sequence>
<reference evidence="4 5" key="1">
    <citation type="submission" date="2019-11" db="EMBL/GenBank/DDBJ databases">
        <title>Whole genome sequencing identifies a novel species of the genus Arsenicicoccus isolated from human blood.</title>
        <authorList>
            <person name="Jeong J.H."/>
            <person name="Kweon O.J."/>
            <person name="Kim H.R."/>
            <person name="Kim T.-H."/>
            <person name="Ha S.-M."/>
            <person name="Lee M.-K."/>
        </authorList>
    </citation>
    <scope>NUCLEOTIDE SEQUENCE [LARGE SCALE GENOMIC DNA]</scope>
    <source>
        <strain evidence="4 5">MKL-02</strain>
    </source>
</reference>
<evidence type="ECO:0000256" key="2">
    <source>
        <dbReference type="SAM" id="MobiDB-lite"/>
    </source>
</evidence>
<evidence type="ECO:0000313" key="5">
    <source>
        <dbReference type="Proteomes" id="UP000431092"/>
    </source>
</evidence>
<protein>
    <recommendedName>
        <fullName evidence="3">MaoC-like domain-containing protein</fullName>
    </recommendedName>
</protein>
<proteinExistence type="inferred from homology"/>
<dbReference type="GO" id="GO:0005835">
    <property type="term" value="C:fatty acid synthase complex"/>
    <property type="evidence" value="ECO:0007669"/>
    <property type="project" value="InterPro"/>
</dbReference>
<dbReference type="RefSeq" id="WP_154593786.1">
    <property type="nucleotide sequence ID" value="NZ_WLVL01000039.1"/>
</dbReference>
<organism evidence="4 5">
    <name type="scientific">Arsenicicoccus cauae</name>
    <dbReference type="NCBI Taxonomy" id="2663847"/>
    <lineage>
        <taxon>Bacteria</taxon>
        <taxon>Bacillati</taxon>
        <taxon>Actinomycetota</taxon>
        <taxon>Actinomycetes</taxon>
        <taxon>Micrococcales</taxon>
        <taxon>Intrasporangiaceae</taxon>
        <taxon>Arsenicicoccus</taxon>
    </lineage>
</organism>
<dbReference type="SUPFAM" id="SSF54637">
    <property type="entry name" value="Thioesterase/thiol ester dehydrase-isomerase"/>
    <property type="match status" value="2"/>
</dbReference>
<comment type="caution">
    <text evidence="4">The sequence shown here is derived from an EMBL/GenBank/DDBJ whole genome shotgun (WGS) entry which is preliminary data.</text>
</comment>
<gene>
    <name evidence="4" type="ORF">GGG17_11150</name>
</gene>
<name>A0A6I3IIN6_9MICO</name>
<keyword evidence="5" id="KW-1185">Reference proteome</keyword>
<feature type="compositionally biased region" description="Low complexity" evidence="2">
    <location>
        <begin position="172"/>
        <end position="182"/>
    </location>
</feature>
<evidence type="ECO:0000259" key="3">
    <source>
        <dbReference type="Pfam" id="PF01575"/>
    </source>
</evidence>
<comment type="similarity">
    <text evidence="1">Belongs to the enoyl-CoA hydratase/isomerase family.</text>
</comment>
<evidence type="ECO:0000313" key="4">
    <source>
        <dbReference type="EMBL" id="MTB72513.1"/>
    </source>
</evidence>
<dbReference type="EMBL" id="WLVL01000039">
    <property type="protein sequence ID" value="MTB72513.1"/>
    <property type="molecule type" value="Genomic_DNA"/>
</dbReference>
<accession>A0A6I3IIN6</accession>
<evidence type="ECO:0000256" key="1">
    <source>
        <dbReference type="ARBA" id="ARBA00005254"/>
    </source>
</evidence>
<dbReference type="PANTHER" id="PTHR43841">
    <property type="entry name" value="3-HYDROXYACYL-THIOESTER DEHYDRATASE HTDX-RELATED"/>
    <property type="match status" value="1"/>
</dbReference>
<dbReference type="PANTHER" id="PTHR43841:SF3">
    <property type="entry name" value="(3R)-HYDROXYACYL-ACP DEHYDRATASE SUBUNIT HADB"/>
    <property type="match status" value="1"/>
</dbReference>
<feature type="region of interest" description="Disordered" evidence="2">
    <location>
        <begin position="163"/>
        <end position="182"/>
    </location>
</feature>
<dbReference type="InterPro" id="IPR003965">
    <property type="entry name" value="Fatty_acid_synthase"/>
</dbReference>
<dbReference type="Pfam" id="PF01575">
    <property type="entry name" value="MaoC_dehydratas"/>
    <property type="match status" value="1"/>
</dbReference>
<dbReference type="Gene3D" id="3.10.129.10">
    <property type="entry name" value="Hotdog Thioesterase"/>
    <property type="match status" value="1"/>
</dbReference>
<dbReference type="PRINTS" id="PR01483">
    <property type="entry name" value="FASYNTHASE"/>
</dbReference>
<dbReference type="AlphaFoldDB" id="A0A6I3IIN6"/>
<dbReference type="GO" id="GO:0004312">
    <property type="term" value="F:fatty acid synthase activity"/>
    <property type="evidence" value="ECO:0007669"/>
    <property type="project" value="InterPro"/>
</dbReference>
<dbReference type="InterPro" id="IPR002539">
    <property type="entry name" value="MaoC-like_dom"/>
</dbReference>
<dbReference type="InterPro" id="IPR029069">
    <property type="entry name" value="HotDog_dom_sf"/>
</dbReference>